<organism evidence="1 2">
    <name type="scientific">Candidatus Bodocaedibacter vickermanii</name>
    <dbReference type="NCBI Taxonomy" id="2741701"/>
    <lineage>
        <taxon>Bacteria</taxon>
        <taxon>Pseudomonadati</taxon>
        <taxon>Pseudomonadota</taxon>
        <taxon>Alphaproteobacteria</taxon>
        <taxon>Holosporales</taxon>
        <taxon>Candidatus Paracaedibacteraceae</taxon>
        <taxon>Candidatus Bodocaedibacter</taxon>
    </lineage>
</organism>
<keyword evidence="2" id="KW-1185">Reference proteome</keyword>
<accession>A0A7L9RUL1</accession>
<dbReference type="AlphaFoldDB" id="A0A7L9RUL1"/>
<dbReference type="Proteomes" id="UP000594001">
    <property type="component" value="Chromosome"/>
</dbReference>
<name>A0A7L9RUL1_9PROT</name>
<gene>
    <name evidence="1" type="ORF">CPBP_01014</name>
</gene>
<proteinExistence type="predicted"/>
<sequence>MNPTVHRNEAREMMAQVCVESGEIATLEHARQSANVIFSTPEEREANRLERERARQAKIAQDINDKEESLRKAEEFVNHRANRLG</sequence>
<dbReference type="KEGG" id="pbal:CPBP_01014"/>
<protein>
    <submittedName>
        <fullName evidence="1">Uncharacterized protein</fullName>
    </submittedName>
</protein>
<evidence type="ECO:0000313" key="2">
    <source>
        <dbReference type="Proteomes" id="UP000594001"/>
    </source>
</evidence>
<dbReference type="EMBL" id="CP054719">
    <property type="protein sequence ID" value="QOL20231.1"/>
    <property type="molecule type" value="Genomic_DNA"/>
</dbReference>
<dbReference type="RefSeq" id="WP_350331784.1">
    <property type="nucleotide sequence ID" value="NZ_CP054719.1"/>
</dbReference>
<evidence type="ECO:0000313" key="1">
    <source>
        <dbReference type="EMBL" id="QOL20231.1"/>
    </source>
</evidence>
<reference evidence="1 2" key="1">
    <citation type="submission" date="2020-06" db="EMBL/GenBank/DDBJ databases">
        <title>The endosymbiont of the kinetoplastid Bodo saltans is a Paracaedibacter-like alpha-proteobacterium possessing a putative toxin-antitoxin system.</title>
        <authorList>
            <person name="Midha S."/>
            <person name="Rigden D.J."/>
            <person name="Siozios S."/>
            <person name="Hurst G.D.D."/>
            <person name="Jackson A.P."/>
        </authorList>
    </citation>
    <scope>NUCLEOTIDE SEQUENCE [LARGE SCALE GENOMIC DNA]</scope>
    <source>
        <strain evidence="1">Lake Konstanz</strain>
    </source>
</reference>